<reference evidence="1 2" key="1">
    <citation type="submission" date="2018-08" db="EMBL/GenBank/DDBJ databases">
        <title>Erythrobacter zhengii sp.nov., a bacterium isolated from deep-sea sediment.</title>
        <authorList>
            <person name="Fang C."/>
            <person name="Wu Y.-H."/>
            <person name="Sun C."/>
            <person name="Wang H."/>
            <person name="Cheng H."/>
            <person name="Meng F.-X."/>
            <person name="Wang C.-S."/>
            <person name="Xu X.-W."/>
        </authorList>
    </citation>
    <scope>NUCLEOTIDE SEQUENCE [LARGE SCALE GENOMIC DNA]</scope>
    <source>
        <strain evidence="1 2">CCTCC AB 2015396</strain>
    </source>
</reference>
<evidence type="ECO:0000313" key="1">
    <source>
        <dbReference type="EMBL" id="RIV89837.1"/>
    </source>
</evidence>
<sequence>YSVQVATPNAGAFDAALSAVRGTPGVSASAVTSTAIGGTSVLRVTFAGSLSDFAAALRARGWQVTEGTGALSITR</sequence>
<accession>A0A3A1P7V9</accession>
<protein>
    <submittedName>
        <fullName evidence="1">Heavy-metal-associated domain-containing protein</fullName>
    </submittedName>
</protein>
<gene>
    <name evidence="1" type="ORF">D2V17_05375</name>
</gene>
<dbReference type="Proteomes" id="UP000265366">
    <property type="component" value="Unassembled WGS sequence"/>
</dbReference>
<organism evidence="1 2">
    <name type="scientific">Aurantiacibacter xanthus</name>
    <dbReference type="NCBI Taxonomy" id="1784712"/>
    <lineage>
        <taxon>Bacteria</taxon>
        <taxon>Pseudomonadati</taxon>
        <taxon>Pseudomonadota</taxon>
        <taxon>Alphaproteobacteria</taxon>
        <taxon>Sphingomonadales</taxon>
        <taxon>Erythrobacteraceae</taxon>
        <taxon>Aurantiacibacter</taxon>
    </lineage>
</organism>
<dbReference type="AlphaFoldDB" id="A0A3A1P7V9"/>
<keyword evidence="2" id="KW-1185">Reference proteome</keyword>
<proteinExistence type="predicted"/>
<dbReference type="EMBL" id="QXFM01000055">
    <property type="protein sequence ID" value="RIV89837.1"/>
    <property type="molecule type" value="Genomic_DNA"/>
</dbReference>
<comment type="caution">
    <text evidence="1">The sequence shown here is derived from an EMBL/GenBank/DDBJ whole genome shotgun (WGS) entry which is preliminary data.</text>
</comment>
<name>A0A3A1P7V9_9SPHN</name>
<evidence type="ECO:0000313" key="2">
    <source>
        <dbReference type="Proteomes" id="UP000265366"/>
    </source>
</evidence>
<feature type="non-terminal residue" evidence="1">
    <location>
        <position position="1"/>
    </location>
</feature>